<accession>A0AAW0RGM2</accession>
<proteinExistence type="predicted"/>
<keyword evidence="6" id="KW-1185">Reference proteome</keyword>
<evidence type="ECO:0000259" key="4">
    <source>
        <dbReference type="PROSITE" id="PS50240"/>
    </source>
</evidence>
<dbReference type="InterPro" id="IPR051487">
    <property type="entry name" value="Ser/Thr_Proteases_Immune/Dev"/>
</dbReference>
<dbReference type="GO" id="GO:0004252">
    <property type="term" value="F:serine-type endopeptidase activity"/>
    <property type="evidence" value="ECO:0007669"/>
    <property type="project" value="InterPro"/>
</dbReference>
<dbReference type="SUPFAM" id="SSF50494">
    <property type="entry name" value="Trypsin-like serine proteases"/>
    <property type="match status" value="1"/>
</dbReference>
<evidence type="ECO:0000256" key="2">
    <source>
        <dbReference type="SAM" id="MobiDB-lite"/>
    </source>
</evidence>
<sequence length="373" mass="39460">MVSQSFLSTALAFSAVSVGAVSVTKRLTGGEDAREGEFPSVVRLGGRCADSDSFDSFVNIPVVKAGVVNLGDEGVVSEYIKLSPEQKKLANLPVDKDAYAPNDIAIVKLVTPIPESKTIKHAKLPKPLSDPKVNSTAVASSLDEKGDTNRDARGAQGERDNFQGLVGVEKLSKIVIPVHPRQACVDLGPTAVGSRDTIVCAGGNGKTTCGQDSGGPLFDQETGELIGVTSFGSPDKNEKYCSQAPGVFTRVASYMDFINANLGGAGGLPTADYAWTRRAAATLQSSCWLYGDKAACERFVQPCAAEVKPGTDGAATAQALRNCAKTRMACAWREGPKLDRCIDKVKKCVKKETGSLTPWGTKICYEVDDEDDE</sequence>
<evidence type="ECO:0000313" key="5">
    <source>
        <dbReference type="EMBL" id="KAK8141168.1"/>
    </source>
</evidence>
<feature type="signal peptide" evidence="3">
    <location>
        <begin position="1"/>
        <end position="20"/>
    </location>
</feature>
<protein>
    <recommendedName>
        <fullName evidence="4">Peptidase S1 domain-containing protein</fullName>
    </recommendedName>
</protein>
<gene>
    <name evidence="5" type="ORF">G3M48_000663</name>
</gene>
<dbReference type="EMBL" id="JAAHCF010001152">
    <property type="protein sequence ID" value="KAK8141168.1"/>
    <property type="molecule type" value="Genomic_DNA"/>
</dbReference>
<dbReference type="Pfam" id="PF00089">
    <property type="entry name" value="Trypsin"/>
    <property type="match status" value="1"/>
</dbReference>
<keyword evidence="3" id="KW-0732">Signal</keyword>
<dbReference type="Proteomes" id="UP001397290">
    <property type="component" value="Unassembled WGS sequence"/>
</dbReference>
<dbReference type="GO" id="GO:0006508">
    <property type="term" value="P:proteolysis"/>
    <property type="evidence" value="ECO:0007669"/>
    <property type="project" value="InterPro"/>
</dbReference>
<dbReference type="InterPro" id="IPR009003">
    <property type="entry name" value="Peptidase_S1_PA"/>
</dbReference>
<dbReference type="PROSITE" id="PS50240">
    <property type="entry name" value="TRYPSIN_DOM"/>
    <property type="match status" value="1"/>
</dbReference>
<keyword evidence="1" id="KW-1015">Disulfide bond</keyword>
<feature type="chain" id="PRO_5043799583" description="Peptidase S1 domain-containing protein" evidence="3">
    <location>
        <begin position="21"/>
        <end position="373"/>
    </location>
</feature>
<reference evidence="5 6" key="1">
    <citation type="submission" date="2020-02" db="EMBL/GenBank/DDBJ databases">
        <title>Comparative genomics of the hypocrealean fungal genus Beauvera.</title>
        <authorList>
            <person name="Showalter D.N."/>
            <person name="Bushley K.E."/>
            <person name="Rehner S.A."/>
        </authorList>
    </citation>
    <scope>NUCLEOTIDE SEQUENCE [LARGE SCALE GENOMIC DNA]</scope>
    <source>
        <strain evidence="5 6">ARSEF4384</strain>
    </source>
</reference>
<dbReference type="AlphaFoldDB" id="A0AAW0RGM2"/>
<name>A0AAW0RGM2_9HYPO</name>
<evidence type="ECO:0000313" key="6">
    <source>
        <dbReference type="Proteomes" id="UP001397290"/>
    </source>
</evidence>
<evidence type="ECO:0000256" key="1">
    <source>
        <dbReference type="ARBA" id="ARBA00023157"/>
    </source>
</evidence>
<comment type="caution">
    <text evidence="5">The sequence shown here is derived from an EMBL/GenBank/DDBJ whole genome shotgun (WGS) entry which is preliminary data.</text>
</comment>
<feature type="domain" description="Peptidase S1" evidence="4">
    <location>
        <begin position="27"/>
        <end position="263"/>
    </location>
</feature>
<feature type="region of interest" description="Disordered" evidence="2">
    <location>
        <begin position="122"/>
        <end position="160"/>
    </location>
</feature>
<dbReference type="SMART" id="SM00020">
    <property type="entry name" value="Tryp_SPc"/>
    <property type="match status" value="1"/>
</dbReference>
<dbReference type="InterPro" id="IPR043504">
    <property type="entry name" value="Peptidase_S1_PA_chymotrypsin"/>
</dbReference>
<evidence type="ECO:0000256" key="3">
    <source>
        <dbReference type="SAM" id="SignalP"/>
    </source>
</evidence>
<dbReference type="InterPro" id="IPR001254">
    <property type="entry name" value="Trypsin_dom"/>
</dbReference>
<dbReference type="Gene3D" id="2.40.10.10">
    <property type="entry name" value="Trypsin-like serine proteases"/>
    <property type="match status" value="1"/>
</dbReference>
<feature type="compositionally biased region" description="Basic and acidic residues" evidence="2">
    <location>
        <begin position="142"/>
        <end position="160"/>
    </location>
</feature>
<dbReference type="PANTHER" id="PTHR24256">
    <property type="entry name" value="TRYPTASE-RELATED"/>
    <property type="match status" value="1"/>
</dbReference>
<organism evidence="5 6">
    <name type="scientific">Beauveria asiatica</name>
    <dbReference type="NCBI Taxonomy" id="1069075"/>
    <lineage>
        <taxon>Eukaryota</taxon>
        <taxon>Fungi</taxon>
        <taxon>Dikarya</taxon>
        <taxon>Ascomycota</taxon>
        <taxon>Pezizomycotina</taxon>
        <taxon>Sordariomycetes</taxon>
        <taxon>Hypocreomycetidae</taxon>
        <taxon>Hypocreales</taxon>
        <taxon>Cordycipitaceae</taxon>
        <taxon>Beauveria</taxon>
    </lineage>
</organism>